<dbReference type="Proteomes" id="UP000688137">
    <property type="component" value="Unassembled WGS sequence"/>
</dbReference>
<feature type="compositionally biased region" description="Acidic residues" evidence="10">
    <location>
        <begin position="41"/>
        <end position="114"/>
    </location>
</feature>
<evidence type="ECO:0000313" key="13">
    <source>
        <dbReference type="Proteomes" id="UP000688137"/>
    </source>
</evidence>
<evidence type="ECO:0000256" key="9">
    <source>
        <dbReference type="PROSITE-ProRule" id="PRU01023"/>
    </source>
</evidence>
<evidence type="ECO:0000256" key="3">
    <source>
        <dbReference type="ARBA" id="ARBA00022517"/>
    </source>
</evidence>
<keyword evidence="5 9" id="KW-0808">Transferase</keyword>
<dbReference type="GO" id="GO:0009383">
    <property type="term" value="F:rRNA (cytosine-C5-)-methyltransferase activity"/>
    <property type="evidence" value="ECO:0007669"/>
    <property type="project" value="TreeGrafter"/>
</dbReference>
<evidence type="ECO:0000256" key="2">
    <source>
        <dbReference type="ARBA" id="ARBA00007494"/>
    </source>
</evidence>
<dbReference type="GO" id="GO:0000470">
    <property type="term" value="P:maturation of LSU-rRNA"/>
    <property type="evidence" value="ECO:0007669"/>
    <property type="project" value="TreeGrafter"/>
</dbReference>
<dbReference type="GO" id="GO:0003723">
    <property type="term" value="F:RNA binding"/>
    <property type="evidence" value="ECO:0007669"/>
    <property type="project" value="UniProtKB-UniRule"/>
</dbReference>
<feature type="compositionally biased region" description="Low complexity" evidence="10">
    <location>
        <begin position="548"/>
        <end position="558"/>
    </location>
</feature>
<proteinExistence type="inferred from homology"/>
<dbReference type="PANTHER" id="PTHR22807:SF30">
    <property type="entry name" value="28S RRNA (CYTOSINE(4447)-C(5))-METHYLTRANSFERASE-RELATED"/>
    <property type="match status" value="1"/>
</dbReference>
<evidence type="ECO:0000259" key="11">
    <source>
        <dbReference type="PROSITE" id="PS51686"/>
    </source>
</evidence>
<keyword evidence="7 9" id="KW-0694">RNA-binding</keyword>
<comment type="subcellular location">
    <subcellularLocation>
        <location evidence="1">Nucleus</location>
        <location evidence="1">Nucleolus</location>
    </subcellularLocation>
</comment>
<evidence type="ECO:0000256" key="1">
    <source>
        <dbReference type="ARBA" id="ARBA00004604"/>
    </source>
</evidence>
<feature type="region of interest" description="Disordered" evidence="10">
    <location>
        <begin position="29"/>
        <end position="154"/>
    </location>
</feature>
<dbReference type="GO" id="GO:0005730">
    <property type="term" value="C:nucleolus"/>
    <property type="evidence" value="ECO:0007669"/>
    <property type="project" value="UniProtKB-SubCell"/>
</dbReference>
<feature type="active site" description="Nucleophile" evidence="9">
    <location>
        <position position="437"/>
    </location>
</feature>
<dbReference type="Pfam" id="PF01189">
    <property type="entry name" value="Methyltr_RsmB-F"/>
    <property type="match status" value="1"/>
</dbReference>
<keyword evidence="8" id="KW-0539">Nucleus</keyword>
<keyword evidence="3" id="KW-0690">Ribosome biogenesis</keyword>
<dbReference type="InterPro" id="IPR018314">
    <property type="entry name" value="RsmB/NOL1/NOP2-like_CS"/>
</dbReference>
<evidence type="ECO:0000313" key="12">
    <source>
        <dbReference type="EMBL" id="CAD8065539.1"/>
    </source>
</evidence>
<dbReference type="PROSITE" id="PS51686">
    <property type="entry name" value="SAM_MT_RSMB_NOP"/>
    <property type="match status" value="1"/>
</dbReference>
<feature type="compositionally biased region" description="Basic and acidic residues" evidence="10">
    <location>
        <begin position="535"/>
        <end position="547"/>
    </location>
</feature>
<feature type="domain" description="SAM-dependent MTase RsmB/NOP-type" evidence="11">
    <location>
        <begin position="224"/>
        <end position="507"/>
    </location>
</feature>
<dbReference type="FunFam" id="3.30.70.1170:FF:000001">
    <property type="entry name" value="Ribosomal RNA methyltransferase Nop2"/>
    <property type="match status" value="1"/>
</dbReference>
<evidence type="ECO:0000256" key="8">
    <source>
        <dbReference type="ARBA" id="ARBA00023242"/>
    </source>
</evidence>
<evidence type="ECO:0000256" key="4">
    <source>
        <dbReference type="ARBA" id="ARBA00022603"/>
    </source>
</evidence>
<sequence>MSNKKAQFSKQTLQLAQKYAKQLMQKDVIELKSDDDKDIKSDDEELNIEDEQNEQNSDQQEDEQFEEQQDEEDDNNVDEEQENDDDQDGEQDQEDDQQNGDEEDEEENQDEQEIVEQKEEPKKQKKIKIQQQQVEEEQENEQNDQESYQEEEQQNDQLFETDLNAIMNRINKIIETLKQKEYGKFSREELLNELKKHLCTYYGYNSDLMSHFSSMFKPAELVAFLDANDAPRPITIRVNTLRTRRKELAQTLVQRGVNLDSVGDWTKVGLVIYESKVPIGATPEYLSGHYMLQSASSFLPVLALAPQMNERILDMAAAPGGKTTYIAQLMKNSGVIFANDTSKDREKALFYNLQRMGVTNCIVTNYDGRKFPKVMKNFDRVLLDAPCTGLGIISKDPSIKAQKQMRDILKHSHLQKELILSAIDCCKKGGIIVYSTCSVSVHENEVVLQYALNNRHVKLIDTGLEVGNPGLLKFDDKKFHPSMNLAKRIYPHVHNMDGFFYAKLKKINHGPIKEEVKNEPQKPLVMTKKMKKKEKQMEKLRQGEARKQQQQQQQQQQQ</sequence>
<feature type="binding site" evidence="9">
    <location>
        <begin position="316"/>
        <end position="322"/>
    </location>
    <ligand>
        <name>S-adenosyl-L-methionine</name>
        <dbReference type="ChEBI" id="CHEBI:59789"/>
    </ligand>
</feature>
<feature type="binding site" evidence="9">
    <location>
        <position position="340"/>
    </location>
    <ligand>
        <name>S-adenosyl-L-methionine</name>
        <dbReference type="ChEBI" id="CHEBI:59789"/>
    </ligand>
</feature>
<dbReference type="InterPro" id="IPR001678">
    <property type="entry name" value="MeTrfase_RsmB-F_NOP2_dom"/>
</dbReference>
<protein>
    <recommendedName>
        <fullName evidence="11">SAM-dependent MTase RsmB/NOP-type domain-containing protein</fullName>
    </recommendedName>
</protein>
<dbReference type="InterPro" id="IPR011023">
    <property type="entry name" value="Nop2p"/>
</dbReference>
<dbReference type="InterPro" id="IPR054728">
    <property type="entry name" value="RsmB-like_ferredoxin"/>
</dbReference>
<feature type="binding site" evidence="9">
    <location>
        <position position="384"/>
    </location>
    <ligand>
        <name>S-adenosyl-L-methionine</name>
        <dbReference type="ChEBI" id="CHEBI:59789"/>
    </ligand>
</feature>
<keyword evidence="13" id="KW-1185">Reference proteome</keyword>
<dbReference type="Pfam" id="PF22458">
    <property type="entry name" value="RsmF-B_ferredox"/>
    <property type="match status" value="1"/>
</dbReference>
<dbReference type="OMA" id="PIGSWTK"/>
<feature type="compositionally biased region" description="Acidic residues" evidence="10">
    <location>
        <begin position="134"/>
        <end position="154"/>
    </location>
</feature>
<evidence type="ECO:0000256" key="7">
    <source>
        <dbReference type="ARBA" id="ARBA00022884"/>
    </source>
</evidence>
<evidence type="ECO:0000256" key="10">
    <source>
        <dbReference type="SAM" id="MobiDB-lite"/>
    </source>
</evidence>
<gene>
    <name evidence="12" type="ORF">PPRIM_AZ9-3.1.T0370322</name>
</gene>
<keyword evidence="6 9" id="KW-0949">S-adenosyl-L-methionine</keyword>
<feature type="compositionally biased region" description="Basic and acidic residues" evidence="10">
    <location>
        <begin position="29"/>
        <end position="40"/>
    </location>
</feature>
<name>A0A8S1LF92_PARPR</name>
<dbReference type="InterPro" id="IPR049560">
    <property type="entry name" value="MeTrfase_RsmB-F_NOP2_cat"/>
</dbReference>
<dbReference type="GO" id="GO:0070475">
    <property type="term" value="P:rRNA base methylation"/>
    <property type="evidence" value="ECO:0007669"/>
    <property type="project" value="TreeGrafter"/>
</dbReference>
<evidence type="ECO:0000256" key="6">
    <source>
        <dbReference type="ARBA" id="ARBA00022691"/>
    </source>
</evidence>
<dbReference type="PROSITE" id="PS01153">
    <property type="entry name" value="NOL1_NOP2_SUN"/>
    <property type="match status" value="1"/>
</dbReference>
<dbReference type="AlphaFoldDB" id="A0A8S1LF92"/>
<comment type="caution">
    <text evidence="12">The sequence shown here is derived from an EMBL/GenBank/DDBJ whole genome shotgun (WGS) entry which is preliminary data.</text>
</comment>
<organism evidence="12 13">
    <name type="scientific">Paramecium primaurelia</name>
    <dbReference type="NCBI Taxonomy" id="5886"/>
    <lineage>
        <taxon>Eukaryota</taxon>
        <taxon>Sar</taxon>
        <taxon>Alveolata</taxon>
        <taxon>Ciliophora</taxon>
        <taxon>Intramacronucleata</taxon>
        <taxon>Oligohymenophorea</taxon>
        <taxon>Peniculida</taxon>
        <taxon>Parameciidae</taxon>
        <taxon>Paramecium</taxon>
    </lineage>
</organism>
<reference evidence="12" key="1">
    <citation type="submission" date="2021-01" db="EMBL/GenBank/DDBJ databases">
        <authorList>
            <consortium name="Genoscope - CEA"/>
            <person name="William W."/>
        </authorList>
    </citation>
    <scope>NUCLEOTIDE SEQUENCE</scope>
</reference>
<feature type="region of interest" description="Disordered" evidence="10">
    <location>
        <begin position="515"/>
        <end position="558"/>
    </location>
</feature>
<dbReference type="EMBL" id="CAJJDM010000036">
    <property type="protein sequence ID" value="CAD8065539.1"/>
    <property type="molecule type" value="Genomic_DNA"/>
</dbReference>
<dbReference type="NCBIfam" id="TIGR00446">
    <property type="entry name" value="nop2p"/>
    <property type="match status" value="1"/>
</dbReference>
<feature type="binding site" evidence="9">
    <location>
        <position position="367"/>
    </location>
    <ligand>
        <name>S-adenosyl-L-methionine</name>
        <dbReference type="ChEBI" id="CHEBI:59789"/>
    </ligand>
</feature>
<evidence type="ECO:0000256" key="5">
    <source>
        <dbReference type="ARBA" id="ARBA00022679"/>
    </source>
</evidence>
<dbReference type="InterPro" id="IPR023267">
    <property type="entry name" value="RCMT"/>
</dbReference>
<accession>A0A8S1LF92</accession>
<keyword evidence="4 9" id="KW-0489">Methyltransferase</keyword>
<comment type="similarity">
    <text evidence="2 9">Belongs to the class I-like SAM-binding methyltransferase superfamily. RsmB/NOP family.</text>
</comment>
<dbReference type="PANTHER" id="PTHR22807">
    <property type="entry name" value="NOP2 YEAST -RELATED NOL1/NOP2/FMU SUN DOMAIN-CONTAINING"/>
    <property type="match status" value="1"/>
</dbReference>